<accession>A0ABX0LEY3</accession>
<evidence type="ECO:0000256" key="1">
    <source>
        <dbReference type="SAM" id="Phobius"/>
    </source>
</evidence>
<dbReference type="RefSeq" id="WP_166453547.1">
    <property type="nucleotide sequence ID" value="NZ_JAAOMA010000042.1"/>
</dbReference>
<comment type="caution">
    <text evidence="2">The sequence shown here is derived from an EMBL/GenBank/DDBJ whole genome shotgun (WGS) entry which is preliminary data.</text>
</comment>
<keyword evidence="1" id="KW-0472">Membrane</keyword>
<name>A0ABX0LEY3_9NEIS</name>
<evidence type="ECO:0000313" key="3">
    <source>
        <dbReference type="Proteomes" id="UP001515641"/>
    </source>
</evidence>
<protein>
    <submittedName>
        <fullName evidence="2">Uncharacterized protein</fullName>
    </submittedName>
</protein>
<sequence>MKKYILAGNIPYFGVIILCAISFYLGKTEVPTGKYAIVEKGAVIFDAVMNRPGMDEATLNKEVSQPILAVLKKYSDEGYVVIDTGRDERGNMHIAALPGSTIDITSELRAAVKNSDPIKVPAKEKAK</sequence>
<organism evidence="2 3">
    <name type="scientific">Chromobacterium fluminis</name>
    <dbReference type="NCBI Taxonomy" id="3044269"/>
    <lineage>
        <taxon>Bacteria</taxon>
        <taxon>Pseudomonadati</taxon>
        <taxon>Pseudomonadota</taxon>
        <taxon>Betaproteobacteria</taxon>
        <taxon>Neisseriales</taxon>
        <taxon>Chromobacteriaceae</taxon>
        <taxon>Chromobacterium</taxon>
    </lineage>
</organism>
<proteinExistence type="predicted"/>
<reference evidence="2 3" key="1">
    <citation type="submission" date="2020-03" db="EMBL/GenBank/DDBJ databases">
        <title>Draft genome sequence of environmentally isolated cultures.</title>
        <authorList>
            <person name="Wilson H.S."/>
            <person name="De Leon M.E."/>
        </authorList>
    </citation>
    <scope>NUCLEOTIDE SEQUENCE [LARGE SCALE GENOMIC DNA]</scope>
    <source>
        <strain evidence="2 3">HSC-31F16</strain>
    </source>
</reference>
<keyword evidence="1" id="KW-0812">Transmembrane</keyword>
<dbReference type="Proteomes" id="UP001515641">
    <property type="component" value="Unassembled WGS sequence"/>
</dbReference>
<evidence type="ECO:0000313" key="2">
    <source>
        <dbReference type="EMBL" id="NHR07798.1"/>
    </source>
</evidence>
<feature type="transmembrane region" description="Helical" evidence="1">
    <location>
        <begin position="6"/>
        <end position="25"/>
    </location>
</feature>
<keyword evidence="1" id="KW-1133">Transmembrane helix</keyword>
<gene>
    <name evidence="2" type="ORF">HA052_21645</name>
</gene>
<dbReference type="EMBL" id="JAAOMA010000042">
    <property type="protein sequence ID" value="NHR07798.1"/>
    <property type="molecule type" value="Genomic_DNA"/>
</dbReference>
<keyword evidence="3" id="KW-1185">Reference proteome</keyword>